<accession>A0A608QIH3</accession>
<sequence>MFCHAVYPLKSPRLCKQVGLGLYPRHPVGMNDCRQVATDGGRPPSSNKKATSINSTASWS</sequence>
<gene>
    <name evidence="2" type="ORF">DYM67_24605</name>
</gene>
<protein>
    <submittedName>
        <fullName evidence="2">Uncharacterized protein</fullName>
    </submittedName>
</protein>
<evidence type="ECO:0000256" key="1">
    <source>
        <dbReference type="SAM" id="MobiDB-lite"/>
    </source>
</evidence>
<feature type="region of interest" description="Disordered" evidence="1">
    <location>
        <begin position="36"/>
        <end position="60"/>
    </location>
</feature>
<name>A0A608QIH3_SALTH</name>
<comment type="caution">
    <text evidence="2">The sequence shown here is derived from an EMBL/GenBank/DDBJ whole genome shotgun (WGS) entry which is preliminary data.</text>
</comment>
<feature type="compositionally biased region" description="Polar residues" evidence="1">
    <location>
        <begin position="44"/>
        <end position="60"/>
    </location>
</feature>
<dbReference type="EMBL" id="AAKSOW010000021">
    <property type="protein sequence ID" value="ECV1780059.1"/>
    <property type="molecule type" value="Genomic_DNA"/>
</dbReference>
<proteinExistence type="predicted"/>
<organism evidence="2">
    <name type="scientific">Salmonella thompson</name>
    <dbReference type="NCBI Taxonomy" id="600"/>
    <lineage>
        <taxon>Bacteria</taxon>
        <taxon>Pseudomonadati</taxon>
        <taxon>Pseudomonadota</taxon>
        <taxon>Gammaproteobacteria</taxon>
        <taxon>Enterobacterales</taxon>
        <taxon>Enterobacteriaceae</taxon>
        <taxon>Salmonella</taxon>
    </lineage>
</organism>
<dbReference type="AlphaFoldDB" id="A0A608QIH3"/>
<reference evidence="2" key="1">
    <citation type="submission" date="2018-08" db="EMBL/GenBank/DDBJ databases">
        <authorList>
            <consortium name="NARMS: The National Antimicrobial Resistance Monitoring System"/>
        </authorList>
    </citation>
    <scope>NUCLEOTIDE SEQUENCE</scope>
    <source>
        <strain evidence="2">CVM N17S021</strain>
    </source>
</reference>
<evidence type="ECO:0000313" key="2">
    <source>
        <dbReference type="EMBL" id="ECV1780059.1"/>
    </source>
</evidence>